<dbReference type="Gene3D" id="1.10.357.10">
    <property type="entry name" value="Tetracycline Repressor, domain 2"/>
    <property type="match status" value="1"/>
</dbReference>
<dbReference type="RefSeq" id="WP_350715968.1">
    <property type="nucleotide sequence ID" value="NZ_JBEPCO010000003.1"/>
</dbReference>
<dbReference type="PROSITE" id="PS50977">
    <property type="entry name" value="HTH_TETR_2"/>
    <property type="match status" value="1"/>
</dbReference>
<keyword evidence="6" id="KW-1185">Reference proteome</keyword>
<feature type="region of interest" description="Disordered" evidence="3">
    <location>
        <begin position="194"/>
        <end position="213"/>
    </location>
</feature>
<comment type="caution">
    <text evidence="5">The sequence shown here is derived from an EMBL/GenBank/DDBJ whole genome shotgun (WGS) entry which is preliminary data.</text>
</comment>
<name>A0ABV1VND4_9ACTN</name>
<evidence type="ECO:0000313" key="5">
    <source>
        <dbReference type="EMBL" id="MER6907988.1"/>
    </source>
</evidence>
<dbReference type="InterPro" id="IPR050109">
    <property type="entry name" value="HTH-type_TetR-like_transc_reg"/>
</dbReference>
<evidence type="ECO:0000256" key="2">
    <source>
        <dbReference type="PROSITE-ProRule" id="PRU00335"/>
    </source>
</evidence>
<dbReference type="Proteomes" id="UP001490330">
    <property type="component" value="Unassembled WGS sequence"/>
</dbReference>
<dbReference type="InterPro" id="IPR036271">
    <property type="entry name" value="Tet_transcr_reg_TetR-rel_C_sf"/>
</dbReference>
<dbReference type="PANTHER" id="PTHR30055:SF209">
    <property type="entry name" value="POSSIBLE TRANSCRIPTIONAL REGULATORY PROTEIN (PROBABLY TETR-FAMILY)"/>
    <property type="match status" value="1"/>
</dbReference>
<evidence type="ECO:0000256" key="1">
    <source>
        <dbReference type="ARBA" id="ARBA00023125"/>
    </source>
</evidence>
<evidence type="ECO:0000256" key="3">
    <source>
        <dbReference type="SAM" id="MobiDB-lite"/>
    </source>
</evidence>
<sequence length="213" mass="22007">MTTTRTRILRAAERELGRDPDSTLAAIAEAAGVARRTLYGHFAGRAALIEGLVGEAAEAVRHALDGPGAPAAGAARDDPATALARFVLALWPVGDRYGTLIALARRDLGPDRTSERMGPLLAPARDTLAAILARGRRKGVFRTVVPAAVLGAAVEAHLLALLDCVRRGAWTDDGTGAATAALIAAGVAADTATETARRARDTRAARGRPGRPA</sequence>
<protein>
    <submittedName>
        <fullName evidence="5">TetR family transcriptional regulator</fullName>
    </submittedName>
</protein>
<proteinExistence type="predicted"/>
<dbReference type="Pfam" id="PF00440">
    <property type="entry name" value="TetR_N"/>
    <property type="match status" value="1"/>
</dbReference>
<gene>
    <name evidence="5" type="ORF">ABT322_30505</name>
</gene>
<dbReference type="SUPFAM" id="SSF46689">
    <property type="entry name" value="Homeodomain-like"/>
    <property type="match status" value="1"/>
</dbReference>
<feature type="DNA-binding region" description="H-T-H motif" evidence="2">
    <location>
        <begin position="23"/>
        <end position="42"/>
    </location>
</feature>
<keyword evidence="1 2" id="KW-0238">DNA-binding</keyword>
<dbReference type="EMBL" id="JBEPCV010000039">
    <property type="protein sequence ID" value="MER6907988.1"/>
    <property type="molecule type" value="Genomic_DNA"/>
</dbReference>
<dbReference type="InterPro" id="IPR001647">
    <property type="entry name" value="HTH_TetR"/>
</dbReference>
<feature type="compositionally biased region" description="Basic and acidic residues" evidence="3">
    <location>
        <begin position="195"/>
        <end position="204"/>
    </location>
</feature>
<accession>A0ABV1VND4</accession>
<evidence type="ECO:0000259" key="4">
    <source>
        <dbReference type="PROSITE" id="PS50977"/>
    </source>
</evidence>
<dbReference type="PANTHER" id="PTHR30055">
    <property type="entry name" value="HTH-TYPE TRANSCRIPTIONAL REGULATOR RUTR"/>
    <property type="match status" value="1"/>
</dbReference>
<dbReference type="SUPFAM" id="SSF48498">
    <property type="entry name" value="Tetracyclin repressor-like, C-terminal domain"/>
    <property type="match status" value="1"/>
</dbReference>
<organism evidence="5 6">
    <name type="scientific">Streptomyces flaveolus</name>
    <dbReference type="NCBI Taxonomy" id="67297"/>
    <lineage>
        <taxon>Bacteria</taxon>
        <taxon>Bacillati</taxon>
        <taxon>Actinomycetota</taxon>
        <taxon>Actinomycetes</taxon>
        <taxon>Kitasatosporales</taxon>
        <taxon>Streptomycetaceae</taxon>
        <taxon>Streptomyces</taxon>
    </lineage>
</organism>
<evidence type="ECO:0000313" key="6">
    <source>
        <dbReference type="Proteomes" id="UP001490330"/>
    </source>
</evidence>
<reference evidence="5 6" key="1">
    <citation type="submission" date="2024-06" db="EMBL/GenBank/DDBJ databases">
        <title>The Natural Products Discovery Center: Release of the First 8490 Sequenced Strains for Exploring Actinobacteria Biosynthetic Diversity.</title>
        <authorList>
            <person name="Kalkreuter E."/>
            <person name="Kautsar S.A."/>
            <person name="Yang D."/>
            <person name="Bader C.D."/>
            <person name="Teijaro C.N."/>
            <person name="Fluegel L."/>
            <person name="Davis C.M."/>
            <person name="Simpson J.R."/>
            <person name="Lauterbach L."/>
            <person name="Steele A.D."/>
            <person name="Gui C."/>
            <person name="Meng S."/>
            <person name="Li G."/>
            <person name="Viehrig K."/>
            <person name="Ye F."/>
            <person name="Su P."/>
            <person name="Kiefer A.F."/>
            <person name="Nichols A."/>
            <person name="Cepeda A.J."/>
            <person name="Yan W."/>
            <person name="Fan B."/>
            <person name="Jiang Y."/>
            <person name="Adhikari A."/>
            <person name="Zheng C.-J."/>
            <person name="Schuster L."/>
            <person name="Cowan T.M."/>
            <person name="Smanski M.J."/>
            <person name="Chevrette M.G."/>
            <person name="De Carvalho L.P.S."/>
            <person name="Shen B."/>
        </authorList>
    </citation>
    <scope>NUCLEOTIDE SEQUENCE [LARGE SCALE GENOMIC DNA]</scope>
    <source>
        <strain evidence="5 6">NPDC000632</strain>
    </source>
</reference>
<feature type="domain" description="HTH tetR-type" evidence="4">
    <location>
        <begin position="2"/>
        <end position="60"/>
    </location>
</feature>
<dbReference type="InterPro" id="IPR009057">
    <property type="entry name" value="Homeodomain-like_sf"/>
</dbReference>